<proteinExistence type="predicted"/>
<dbReference type="EMBL" id="BMEY01000002">
    <property type="protein sequence ID" value="GGA65203.1"/>
    <property type="molecule type" value="Genomic_DNA"/>
</dbReference>
<reference evidence="1" key="2">
    <citation type="submission" date="2020-09" db="EMBL/GenBank/DDBJ databases">
        <authorList>
            <person name="Sun Q."/>
            <person name="Zhou Y."/>
        </authorList>
    </citation>
    <scope>NUCLEOTIDE SEQUENCE</scope>
    <source>
        <strain evidence="1">CGMCC 1.12408</strain>
    </source>
</reference>
<dbReference type="AlphaFoldDB" id="A0A916RQR3"/>
<reference evidence="1" key="1">
    <citation type="journal article" date="2014" name="Int. J. Syst. Evol. Microbiol.">
        <title>Complete genome sequence of Corynebacterium casei LMG S-19264T (=DSM 44701T), isolated from a smear-ripened cheese.</title>
        <authorList>
            <consortium name="US DOE Joint Genome Institute (JGI-PGF)"/>
            <person name="Walter F."/>
            <person name="Albersmeier A."/>
            <person name="Kalinowski J."/>
            <person name="Ruckert C."/>
        </authorList>
    </citation>
    <scope>NUCLEOTIDE SEQUENCE</scope>
    <source>
        <strain evidence="1">CGMCC 1.12408</strain>
    </source>
</reference>
<dbReference type="RefSeq" id="WP_188383231.1">
    <property type="nucleotide sequence ID" value="NZ_BMEY01000002.1"/>
</dbReference>
<sequence>MRKEMESDALYDVIEQNPIPASAIALWYALLHINKKAGWKEEFTVTGPALRLKAGLSSSSFKRARATLVASGYIEHRTRGNLPSAYRMKRLAKVDDSKLDRCDGKANLDRVNEELNL</sequence>
<evidence type="ECO:0000313" key="2">
    <source>
        <dbReference type="Proteomes" id="UP000613512"/>
    </source>
</evidence>
<comment type="caution">
    <text evidence="1">The sequence shown here is derived from an EMBL/GenBank/DDBJ whole genome shotgun (WGS) entry which is preliminary data.</text>
</comment>
<gene>
    <name evidence="1" type="ORF">GCM10008025_06320</name>
</gene>
<protein>
    <submittedName>
        <fullName evidence="1">Uncharacterized protein</fullName>
    </submittedName>
</protein>
<keyword evidence="2" id="KW-1185">Reference proteome</keyword>
<accession>A0A916RQR3</accession>
<name>A0A916RQR3_9BACI</name>
<organism evidence="1 2">
    <name type="scientific">Ornithinibacillus halotolerans</name>
    <dbReference type="NCBI Taxonomy" id="1274357"/>
    <lineage>
        <taxon>Bacteria</taxon>
        <taxon>Bacillati</taxon>
        <taxon>Bacillota</taxon>
        <taxon>Bacilli</taxon>
        <taxon>Bacillales</taxon>
        <taxon>Bacillaceae</taxon>
        <taxon>Ornithinibacillus</taxon>
    </lineage>
</organism>
<dbReference type="Proteomes" id="UP000613512">
    <property type="component" value="Unassembled WGS sequence"/>
</dbReference>
<evidence type="ECO:0000313" key="1">
    <source>
        <dbReference type="EMBL" id="GGA65203.1"/>
    </source>
</evidence>